<evidence type="ECO:0000313" key="4">
    <source>
        <dbReference type="EMBL" id="GEK46268.1"/>
    </source>
</evidence>
<gene>
    <name evidence="4" type="ORF">HPA02_05510</name>
</gene>
<dbReference type="Proteomes" id="UP000321275">
    <property type="component" value="Unassembled WGS sequence"/>
</dbReference>
<dbReference type="InterPro" id="IPR050114">
    <property type="entry name" value="UPF0173_UPF0282_UlaG_hydrolase"/>
</dbReference>
<feature type="signal peptide" evidence="2">
    <location>
        <begin position="1"/>
        <end position="23"/>
    </location>
</feature>
<comment type="caution">
    <text evidence="4">The sequence shown here is derived from an EMBL/GenBank/DDBJ whole genome shotgun (WGS) entry which is preliminary data.</text>
</comment>
<dbReference type="SUPFAM" id="SSF56281">
    <property type="entry name" value="Metallo-hydrolase/oxidoreductase"/>
    <property type="match status" value="1"/>
</dbReference>
<evidence type="ECO:0000256" key="2">
    <source>
        <dbReference type="SAM" id="SignalP"/>
    </source>
</evidence>
<keyword evidence="2" id="KW-0732">Signal</keyword>
<dbReference type="Pfam" id="PF12706">
    <property type="entry name" value="Lactamase_B_2"/>
    <property type="match status" value="1"/>
</dbReference>
<dbReference type="GO" id="GO:0016787">
    <property type="term" value="F:hydrolase activity"/>
    <property type="evidence" value="ECO:0007669"/>
    <property type="project" value="UniProtKB-KW"/>
</dbReference>
<proteinExistence type="predicted"/>
<dbReference type="InterPro" id="IPR001279">
    <property type="entry name" value="Metallo-B-lactamas"/>
</dbReference>
<dbReference type="AlphaFoldDB" id="A0A510X4A6"/>
<dbReference type="PANTHER" id="PTHR43546">
    <property type="entry name" value="UPF0173 METAL-DEPENDENT HYDROLASE MJ1163-RELATED"/>
    <property type="match status" value="1"/>
</dbReference>
<organism evidence="4 5">
    <name type="scientific">Bisbaumannia pacifica</name>
    <dbReference type="NCBI Taxonomy" id="77098"/>
    <lineage>
        <taxon>Bacteria</taxon>
        <taxon>Pseudomonadati</taxon>
        <taxon>Pseudomonadota</taxon>
        <taxon>Gammaproteobacteria</taxon>
        <taxon>Oceanospirillales</taxon>
        <taxon>Halomonadaceae</taxon>
        <taxon>Bisbaumannia</taxon>
    </lineage>
</organism>
<name>A0A510X4A6_9GAMM</name>
<evidence type="ECO:0000313" key="5">
    <source>
        <dbReference type="Proteomes" id="UP000321275"/>
    </source>
</evidence>
<dbReference type="EMBL" id="BJUK01000004">
    <property type="protein sequence ID" value="GEK46268.1"/>
    <property type="molecule type" value="Genomic_DNA"/>
</dbReference>
<keyword evidence="1" id="KW-0378">Hydrolase</keyword>
<feature type="chain" id="PRO_5021754113" description="Metallo-beta-lactamase domain-containing protein" evidence="2">
    <location>
        <begin position="24"/>
        <end position="297"/>
    </location>
</feature>
<dbReference type="Gene3D" id="3.60.15.10">
    <property type="entry name" value="Ribonuclease Z/Hydroxyacylglutathione hydrolase-like"/>
    <property type="match status" value="1"/>
</dbReference>
<reference evidence="4 5" key="1">
    <citation type="submission" date="2019-07" db="EMBL/GenBank/DDBJ databases">
        <title>Whole genome shotgun sequence of Halomonas pacifica NBRC 102220.</title>
        <authorList>
            <person name="Hosoyama A."/>
            <person name="Uohara A."/>
            <person name="Ohji S."/>
            <person name="Ichikawa N."/>
        </authorList>
    </citation>
    <scope>NUCLEOTIDE SEQUENCE [LARGE SCALE GENOMIC DNA]</scope>
    <source>
        <strain evidence="4 5">NBRC 102220</strain>
    </source>
</reference>
<keyword evidence="5" id="KW-1185">Reference proteome</keyword>
<dbReference type="PANTHER" id="PTHR43546:SF9">
    <property type="entry name" value="L-ASCORBATE-6-PHOSPHATE LACTONASE ULAG-RELATED"/>
    <property type="match status" value="1"/>
</dbReference>
<dbReference type="RefSeq" id="WP_146801544.1">
    <property type="nucleotide sequence ID" value="NZ_BJUK01000004.1"/>
</dbReference>
<evidence type="ECO:0000259" key="3">
    <source>
        <dbReference type="Pfam" id="PF12706"/>
    </source>
</evidence>
<protein>
    <recommendedName>
        <fullName evidence="3">Metallo-beta-lactamase domain-containing protein</fullName>
    </recommendedName>
</protein>
<dbReference type="OrthoDB" id="9805728at2"/>
<feature type="domain" description="Metallo-beta-lactamase" evidence="3">
    <location>
        <begin position="48"/>
        <end position="252"/>
    </location>
</feature>
<evidence type="ECO:0000256" key="1">
    <source>
        <dbReference type="ARBA" id="ARBA00022801"/>
    </source>
</evidence>
<dbReference type="InterPro" id="IPR036866">
    <property type="entry name" value="RibonucZ/Hydroxyglut_hydro"/>
</dbReference>
<sequence>MSPKPLTASLLLATALVAGGAQAEADAPTQQVQQIRNATVKLTYDETTFLIDPMLAEQGAYPGFEGTHRSELRNPLVGLPMPVQEIIDGVDAVIVTHTHLDHWDEAAQALLPKEIPLFAQHAADAELIRAQGFTDVRVLEDSAEFRGVSLHRTGGQHGSDAIYAVPELAALLGEVMGVVFEAPGQPTTYVVGDTLWHDEVDRALERYRPEVIVLNAGAAEVDGFEGDPIIIGKEDTLRAYRAAPEATIIAVHLDAVNHMTLSRDELREYVSEQGIEDRVRIPADGDVISVGPDHAGR</sequence>
<accession>A0A510X4A6</accession>